<dbReference type="EMBL" id="CP021252">
    <property type="protein sequence ID" value="ART22234.1"/>
    <property type="molecule type" value="Genomic_DNA"/>
</dbReference>
<dbReference type="Pfam" id="PF13400">
    <property type="entry name" value="Tad"/>
    <property type="match status" value="1"/>
</dbReference>
<evidence type="ECO:0000313" key="4">
    <source>
        <dbReference type="Proteomes" id="UP000250197"/>
    </source>
</evidence>
<dbReference type="RefSeq" id="WP_086892214.1">
    <property type="nucleotide sequence ID" value="NZ_CP021252.1"/>
</dbReference>
<evidence type="ECO:0000313" key="3">
    <source>
        <dbReference type="EMBL" id="ART22234.1"/>
    </source>
</evidence>
<organism evidence="3 4">
    <name type="scientific">Corynebacterium striatum</name>
    <dbReference type="NCBI Taxonomy" id="43770"/>
    <lineage>
        <taxon>Bacteria</taxon>
        <taxon>Bacillati</taxon>
        <taxon>Actinomycetota</taxon>
        <taxon>Actinomycetes</taxon>
        <taxon>Mycobacteriales</taxon>
        <taxon>Corynebacteriaceae</taxon>
        <taxon>Corynebacterium</taxon>
    </lineage>
</organism>
<dbReference type="NCBIfam" id="TIGR03816">
    <property type="entry name" value="tadE_like_DECH"/>
    <property type="match status" value="1"/>
</dbReference>
<accession>A0A2Z2J5W6</accession>
<keyword evidence="1" id="KW-0472">Membrane</keyword>
<dbReference type="KEGG" id="cstr:CBE89_12610"/>
<protein>
    <submittedName>
        <fullName evidence="3">TadE-like protein</fullName>
    </submittedName>
</protein>
<dbReference type="Proteomes" id="UP000250197">
    <property type="component" value="Chromosome"/>
</dbReference>
<dbReference type="InterPro" id="IPR021202">
    <property type="entry name" value="Rv3654c-like"/>
</dbReference>
<gene>
    <name evidence="3" type="ORF">CBE89_12610</name>
</gene>
<evidence type="ECO:0000259" key="2">
    <source>
        <dbReference type="Pfam" id="PF13400"/>
    </source>
</evidence>
<name>A0A2Z2J5W6_CORST</name>
<sequence>MNRWRNSDAGYATVVNAGIIVAIVFLLLGVTAVAGRVAARHEAQVAADMAAVAAAWDHARGRDACAQARETAAHNESTLRECRVVERDVIVTVAVRRVEAVARAGPV</sequence>
<feature type="domain" description="Putative Flp pilus-assembly TadG-like N-terminal" evidence="2">
    <location>
        <begin position="10"/>
        <end position="57"/>
    </location>
</feature>
<feature type="transmembrane region" description="Helical" evidence="1">
    <location>
        <begin position="12"/>
        <end position="34"/>
    </location>
</feature>
<dbReference type="InterPro" id="IPR028087">
    <property type="entry name" value="Tad_N"/>
</dbReference>
<reference evidence="3 4" key="1">
    <citation type="submission" date="2017-05" db="EMBL/GenBank/DDBJ databases">
        <title>Complete genome sequence of Corynebacterium striatum KC-Na-1 isolated from Neophocaena asiaeorientalis in Korea.</title>
        <authorList>
            <person name="Kim J.H."/>
            <person name="Lee K."/>
        </authorList>
    </citation>
    <scope>NUCLEOTIDE SEQUENCE [LARGE SCALE GENOMIC DNA]</scope>
    <source>
        <strain evidence="3 4">KC-Na-01</strain>
    </source>
</reference>
<keyword evidence="1" id="KW-1133">Transmembrane helix</keyword>
<evidence type="ECO:0000256" key="1">
    <source>
        <dbReference type="SAM" id="Phobius"/>
    </source>
</evidence>
<keyword evidence="1" id="KW-0812">Transmembrane</keyword>
<proteinExistence type="predicted"/>
<dbReference type="AlphaFoldDB" id="A0A2Z2J5W6"/>